<organism evidence="1 2">
    <name type="scientific">Rhododendron molle</name>
    <name type="common">Chinese azalea</name>
    <name type="synonym">Azalea mollis</name>
    <dbReference type="NCBI Taxonomy" id="49168"/>
    <lineage>
        <taxon>Eukaryota</taxon>
        <taxon>Viridiplantae</taxon>
        <taxon>Streptophyta</taxon>
        <taxon>Embryophyta</taxon>
        <taxon>Tracheophyta</taxon>
        <taxon>Spermatophyta</taxon>
        <taxon>Magnoliopsida</taxon>
        <taxon>eudicotyledons</taxon>
        <taxon>Gunneridae</taxon>
        <taxon>Pentapetalae</taxon>
        <taxon>asterids</taxon>
        <taxon>Ericales</taxon>
        <taxon>Ericaceae</taxon>
        <taxon>Ericoideae</taxon>
        <taxon>Rhodoreae</taxon>
        <taxon>Rhododendron</taxon>
    </lineage>
</organism>
<gene>
    <name evidence="1" type="ORF">RHMOL_Rhmol03G0117700</name>
</gene>
<keyword evidence="2" id="KW-1185">Reference proteome</keyword>
<evidence type="ECO:0000313" key="1">
    <source>
        <dbReference type="EMBL" id="KAI8563529.1"/>
    </source>
</evidence>
<dbReference type="Proteomes" id="UP001062846">
    <property type="component" value="Chromosome 3"/>
</dbReference>
<evidence type="ECO:0000313" key="2">
    <source>
        <dbReference type="Proteomes" id="UP001062846"/>
    </source>
</evidence>
<reference evidence="1" key="1">
    <citation type="submission" date="2022-02" db="EMBL/GenBank/DDBJ databases">
        <title>Plant Genome Project.</title>
        <authorList>
            <person name="Zhang R.-G."/>
        </authorList>
    </citation>
    <scope>NUCLEOTIDE SEQUENCE</scope>
    <source>
        <strain evidence="1">AT1</strain>
    </source>
</reference>
<proteinExistence type="predicted"/>
<name>A0ACC0PEP1_RHOML</name>
<sequence>MGDVKYDVEGAMTVINQNEFYELLTGDSGFRGTLAAKQLHPNIKLLNRYISENVVQTGGHHDEVKLFQSYLLYIILKNGSVSLPYLMLREMGDASTNPKRSLPYGGLLTKVFLHFGVSLENEPEHRLKTPFTKTTITKMKVTHIETPTIPMEDAQVQGEDANAPG</sequence>
<accession>A0ACC0PEP1</accession>
<protein>
    <submittedName>
        <fullName evidence="1">Uncharacterized protein</fullName>
    </submittedName>
</protein>
<comment type="caution">
    <text evidence="1">The sequence shown here is derived from an EMBL/GenBank/DDBJ whole genome shotgun (WGS) entry which is preliminary data.</text>
</comment>
<dbReference type="EMBL" id="CM046390">
    <property type="protein sequence ID" value="KAI8563529.1"/>
    <property type="molecule type" value="Genomic_DNA"/>
</dbReference>